<name>A0A645ITA3_9ZZZZ</name>
<sequence>MGPFGQRGSHRLGPQFPLVAESSADGRDDHPYLVLGQAERLGQLAPHEKRALRAGPYRQAFPVELRDRDMPFDADVLQPGSLVFAFNDIVGLGKSLFHIAVVNLGVVRDVRVLLVIHLAVAGQF</sequence>
<organism evidence="2">
    <name type="scientific">bioreactor metagenome</name>
    <dbReference type="NCBI Taxonomy" id="1076179"/>
    <lineage>
        <taxon>unclassified sequences</taxon>
        <taxon>metagenomes</taxon>
        <taxon>ecological metagenomes</taxon>
    </lineage>
</organism>
<evidence type="ECO:0000256" key="1">
    <source>
        <dbReference type="SAM" id="MobiDB-lite"/>
    </source>
</evidence>
<feature type="region of interest" description="Disordered" evidence="1">
    <location>
        <begin position="1"/>
        <end position="26"/>
    </location>
</feature>
<gene>
    <name evidence="2" type="ORF">SDC9_201751</name>
</gene>
<evidence type="ECO:0000313" key="2">
    <source>
        <dbReference type="EMBL" id="MPN54082.1"/>
    </source>
</evidence>
<protein>
    <submittedName>
        <fullName evidence="2">Uncharacterized protein</fullName>
    </submittedName>
</protein>
<accession>A0A645ITA3</accession>
<dbReference type="AlphaFoldDB" id="A0A645ITA3"/>
<reference evidence="2" key="1">
    <citation type="submission" date="2019-08" db="EMBL/GenBank/DDBJ databases">
        <authorList>
            <person name="Kucharzyk K."/>
            <person name="Murdoch R.W."/>
            <person name="Higgins S."/>
            <person name="Loffler F."/>
        </authorList>
    </citation>
    <scope>NUCLEOTIDE SEQUENCE</scope>
</reference>
<proteinExistence type="predicted"/>
<dbReference type="EMBL" id="VSSQ01121953">
    <property type="protein sequence ID" value="MPN54082.1"/>
    <property type="molecule type" value="Genomic_DNA"/>
</dbReference>
<comment type="caution">
    <text evidence="2">The sequence shown here is derived from an EMBL/GenBank/DDBJ whole genome shotgun (WGS) entry which is preliminary data.</text>
</comment>